<feature type="compositionally biased region" description="Polar residues" evidence="1">
    <location>
        <begin position="111"/>
        <end position="138"/>
    </location>
</feature>
<feature type="compositionally biased region" description="Polar residues" evidence="1">
    <location>
        <begin position="37"/>
        <end position="48"/>
    </location>
</feature>
<dbReference type="EMBL" id="CAJHJG010005930">
    <property type="protein sequence ID" value="CAD6953683.1"/>
    <property type="molecule type" value="Genomic_DNA"/>
</dbReference>
<keyword evidence="5" id="KW-1185">Reference proteome</keyword>
<comment type="caution">
    <text evidence="3">The sequence shown here is derived from an EMBL/GenBank/DDBJ whole genome shotgun (WGS) entry which is preliminary data.</text>
</comment>
<dbReference type="Proteomes" id="UP000836402">
    <property type="component" value="Unassembled WGS sequence"/>
</dbReference>
<gene>
    <name evidence="3" type="ORF">A4X03_0g2110</name>
    <name evidence="2" type="ORF">JKIAZH3_G1445</name>
</gene>
<dbReference type="Proteomes" id="UP000077671">
    <property type="component" value="Unassembled WGS sequence"/>
</dbReference>
<reference evidence="3" key="2">
    <citation type="journal article" date="2019" name="IMA Fungus">
        <title>Genome sequencing and comparison of five Tilletia species to identify candidate genes for the detection of regulated species infecting wheat.</title>
        <authorList>
            <person name="Nguyen H.D.T."/>
            <person name="Sultana T."/>
            <person name="Kesanakurti P."/>
            <person name="Hambleton S."/>
        </authorList>
    </citation>
    <scope>NUCLEOTIDE SEQUENCE</scope>
    <source>
        <strain evidence="3">DAOMC 238032</strain>
    </source>
</reference>
<accession>A0A177VFU0</accession>
<feature type="region of interest" description="Disordered" evidence="1">
    <location>
        <begin position="326"/>
        <end position="347"/>
    </location>
</feature>
<protein>
    <submittedName>
        <fullName evidence="3">Uncharacterized protein</fullName>
    </submittedName>
</protein>
<feature type="region of interest" description="Disordered" evidence="1">
    <location>
        <begin position="151"/>
        <end position="176"/>
    </location>
</feature>
<evidence type="ECO:0000313" key="3">
    <source>
        <dbReference type="EMBL" id="KAE8262876.1"/>
    </source>
</evidence>
<reference evidence="2" key="3">
    <citation type="submission" date="2020-10" db="EMBL/GenBank/DDBJ databases">
        <authorList>
            <person name="Sedaghatjoo S."/>
        </authorList>
    </citation>
    <scope>NUCLEOTIDE SEQUENCE</scope>
    <source>
        <strain evidence="2">AZH3</strain>
    </source>
</reference>
<evidence type="ECO:0000313" key="5">
    <source>
        <dbReference type="Proteomes" id="UP000836402"/>
    </source>
</evidence>
<evidence type="ECO:0000313" key="4">
    <source>
        <dbReference type="Proteomes" id="UP000077671"/>
    </source>
</evidence>
<sequence length="347" mass="37048">MPAVDVASNQQRAHDLERQVNDPKNAAANAYFGVDTRTGNSSQQNSRAQSEHQQSENSPSRSTSGAVSSAALLATLAELGDLPTLPSLPSSKNLAEGGVPSEQMVADRSTPADTSASTHDTFETNGGTVQDISFSRSEPSSCTTMITALDGDSEQSFVQPPPVPEKPEQVPGSRIRPLPQILSPELLASRLLFASSPTFPQPTRPPPVPEKTDPIPCSRMTPLPQILSPEMLASKSPFVSAFHKIVFPDRPEYDAEEVALEEKKASMGPVLAAYLAEQPSSNHLLRVYDDRSGSAFGSARTHEVKHRTSSANLSLKVMLKPSTWSLGSTAVSSPYAGSPGKSEEFEI</sequence>
<evidence type="ECO:0000256" key="1">
    <source>
        <dbReference type="SAM" id="MobiDB-lite"/>
    </source>
</evidence>
<dbReference type="AlphaFoldDB" id="A0A177VFU0"/>
<organism evidence="3 4">
    <name type="scientific">Tilletia caries</name>
    <name type="common">wheat bunt fungus</name>
    <dbReference type="NCBI Taxonomy" id="13290"/>
    <lineage>
        <taxon>Eukaryota</taxon>
        <taxon>Fungi</taxon>
        <taxon>Dikarya</taxon>
        <taxon>Basidiomycota</taxon>
        <taxon>Ustilaginomycotina</taxon>
        <taxon>Exobasidiomycetes</taxon>
        <taxon>Tilletiales</taxon>
        <taxon>Tilletiaceae</taxon>
        <taxon>Tilletia</taxon>
    </lineage>
</organism>
<feature type="compositionally biased region" description="Basic and acidic residues" evidence="1">
    <location>
        <begin position="12"/>
        <end position="21"/>
    </location>
</feature>
<proteinExistence type="predicted"/>
<dbReference type="EMBL" id="LWDD02000192">
    <property type="protein sequence ID" value="KAE8262876.1"/>
    <property type="molecule type" value="Genomic_DNA"/>
</dbReference>
<name>A0A177VFU0_9BASI</name>
<evidence type="ECO:0000313" key="2">
    <source>
        <dbReference type="EMBL" id="CAD6953683.1"/>
    </source>
</evidence>
<feature type="region of interest" description="Disordered" evidence="1">
    <location>
        <begin position="1"/>
        <end position="67"/>
    </location>
</feature>
<feature type="region of interest" description="Disordered" evidence="1">
    <location>
        <begin position="82"/>
        <end position="138"/>
    </location>
</feature>
<reference evidence="3" key="1">
    <citation type="submission" date="2016-04" db="EMBL/GenBank/DDBJ databases">
        <authorList>
            <person name="Nguyen H.D."/>
            <person name="Kesanakurti P."/>
            <person name="Cullis J."/>
            <person name="Levesque C.A."/>
            <person name="Hambleton S."/>
        </authorList>
    </citation>
    <scope>NUCLEOTIDE SEQUENCE</scope>
    <source>
        <strain evidence="3">DAOMC 238032</strain>
    </source>
</reference>